<protein>
    <submittedName>
        <fullName evidence="1">Uncharacterized protein</fullName>
    </submittedName>
</protein>
<evidence type="ECO:0000313" key="2">
    <source>
        <dbReference type="Proteomes" id="UP000239874"/>
    </source>
</evidence>
<dbReference type="RefSeq" id="WP_104374983.1">
    <property type="nucleotide sequence ID" value="NZ_PSZC01000024.1"/>
</dbReference>
<comment type="caution">
    <text evidence="1">The sequence shown here is derived from an EMBL/GenBank/DDBJ whole genome shotgun (WGS) entry which is preliminary data.</text>
</comment>
<sequence length="59" mass="6463">MSAAEARVRELSAQARHIAERDQRRQIAAARHAAWDTQVAASLHELGVVVAPPPPREDV</sequence>
<evidence type="ECO:0000313" key="1">
    <source>
        <dbReference type="EMBL" id="PPJ35160.1"/>
    </source>
</evidence>
<dbReference type="AlphaFoldDB" id="A0A2S6AIU1"/>
<gene>
    <name evidence="1" type="ORF">C5E45_27315</name>
</gene>
<organism evidence="1 2">
    <name type="scientific">Nocardia nova</name>
    <dbReference type="NCBI Taxonomy" id="37330"/>
    <lineage>
        <taxon>Bacteria</taxon>
        <taxon>Bacillati</taxon>
        <taxon>Actinomycetota</taxon>
        <taxon>Actinomycetes</taxon>
        <taxon>Mycobacteriales</taxon>
        <taxon>Nocardiaceae</taxon>
        <taxon>Nocardia</taxon>
    </lineage>
</organism>
<dbReference type="EMBL" id="PSZC01000024">
    <property type="protein sequence ID" value="PPJ35160.1"/>
    <property type="molecule type" value="Genomic_DNA"/>
</dbReference>
<dbReference type="Proteomes" id="UP000239874">
    <property type="component" value="Unassembled WGS sequence"/>
</dbReference>
<name>A0A2S6AIU1_9NOCA</name>
<proteinExistence type="predicted"/>
<accession>A0A2S6AIU1</accession>
<reference evidence="1 2" key="1">
    <citation type="submission" date="2018-02" db="EMBL/GenBank/DDBJ databases">
        <title>8 Nocardia nova and 1 Nocardia cyriacigeorgica strain used for evolution to TMP-SMX.</title>
        <authorList>
            <person name="Mehta H."/>
            <person name="Weng J."/>
            <person name="Shamoo Y."/>
        </authorList>
    </citation>
    <scope>NUCLEOTIDE SEQUENCE [LARGE SCALE GENOMIC DNA]</scope>
    <source>
        <strain evidence="1 2">MDA3139</strain>
    </source>
</reference>